<dbReference type="PANTHER" id="PTHR28384">
    <property type="entry name" value="PROGRESSIVE ANKYLOSIS PROTEIN HOMOLOG"/>
    <property type="match status" value="1"/>
</dbReference>
<comment type="caution">
    <text evidence="8">The sequence shown here is derived from an EMBL/GenBank/DDBJ whole genome shotgun (WGS) entry which is preliminary data.</text>
</comment>
<dbReference type="PANTHER" id="PTHR28384:SF1">
    <property type="entry name" value="PROGRESSIVE ANKYLOSIS PROTEIN HOMOLOG"/>
    <property type="match status" value="1"/>
</dbReference>
<keyword evidence="6 7" id="KW-0472">Membrane</keyword>
<evidence type="ECO:0000256" key="4">
    <source>
        <dbReference type="ARBA" id="ARBA00022692"/>
    </source>
</evidence>
<feature type="transmembrane region" description="Helical" evidence="7">
    <location>
        <begin position="103"/>
        <end position="129"/>
    </location>
</feature>
<dbReference type="Pfam" id="PF07260">
    <property type="entry name" value="ANKH"/>
    <property type="match status" value="2"/>
</dbReference>
<dbReference type="EMBL" id="VXIV02000119">
    <property type="protein sequence ID" value="KAF6040642.1"/>
    <property type="molecule type" value="Genomic_DNA"/>
</dbReference>
<sequence>MAKLSGLEEGSDERQPAQHTTLQRLGMLAKFMLPLLITNMVPEVAEQSINRGITSIASDEMITLLASYGLAYYVTKIFAGMALELRNVSINLVHCRQDNVKMVGISAALGTVLSSLLLTVLFIVVLLFTPTRTEPVLVPVSALYAGLIGRLIVTVGFWYVLARDNLPERHPSKELLTVRRVLKFWLPMAMIRVVQESIRPAGNLIASRNLARTVSKEAGAKSVAVITTVYPTSKILYAWVLDLVTLHPTFHRKTSTHEKFPSKIIAILSAMCIGVTFAAHLLLFYTSGVAYFIMRRIIGVTDELAEMSLIPLKILILPCVFFKGLSILQQQYEETISNVQSNCSFLLKSEDNSWIELE</sequence>
<evidence type="ECO:0000256" key="6">
    <source>
        <dbReference type="ARBA" id="ARBA00023136"/>
    </source>
</evidence>
<feature type="transmembrane region" description="Helical" evidence="7">
    <location>
        <begin position="264"/>
        <end position="284"/>
    </location>
</feature>
<gene>
    <name evidence="8" type="ORF">EB796_001055</name>
</gene>
<evidence type="ECO:0000256" key="5">
    <source>
        <dbReference type="ARBA" id="ARBA00022989"/>
    </source>
</evidence>
<keyword evidence="3" id="KW-0813">Transport</keyword>
<evidence type="ECO:0008006" key="10">
    <source>
        <dbReference type="Google" id="ProtNLM"/>
    </source>
</evidence>
<evidence type="ECO:0000313" key="9">
    <source>
        <dbReference type="Proteomes" id="UP000593567"/>
    </source>
</evidence>
<evidence type="ECO:0000256" key="2">
    <source>
        <dbReference type="ARBA" id="ARBA00007509"/>
    </source>
</evidence>
<name>A0A7J7KR45_BUGNE</name>
<dbReference type="AlphaFoldDB" id="A0A7J7KR45"/>
<dbReference type="GO" id="GO:0035435">
    <property type="term" value="P:phosphate ion transmembrane transport"/>
    <property type="evidence" value="ECO:0007669"/>
    <property type="project" value="InterPro"/>
</dbReference>
<proteinExistence type="inferred from homology"/>
<dbReference type="GO" id="GO:0030504">
    <property type="term" value="F:inorganic diphosphate transmembrane transporter activity"/>
    <property type="evidence" value="ECO:0007669"/>
    <property type="project" value="TreeGrafter"/>
</dbReference>
<organism evidence="8 9">
    <name type="scientific">Bugula neritina</name>
    <name type="common">Brown bryozoan</name>
    <name type="synonym">Sertularia neritina</name>
    <dbReference type="NCBI Taxonomy" id="10212"/>
    <lineage>
        <taxon>Eukaryota</taxon>
        <taxon>Metazoa</taxon>
        <taxon>Spiralia</taxon>
        <taxon>Lophotrochozoa</taxon>
        <taxon>Bryozoa</taxon>
        <taxon>Gymnolaemata</taxon>
        <taxon>Cheilostomatida</taxon>
        <taxon>Flustrina</taxon>
        <taxon>Buguloidea</taxon>
        <taxon>Bugulidae</taxon>
        <taxon>Bugula</taxon>
    </lineage>
</organism>
<keyword evidence="9" id="KW-1185">Reference proteome</keyword>
<evidence type="ECO:0000256" key="3">
    <source>
        <dbReference type="ARBA" id="ARBA00022448"/>
    </source>
</evidence>
<evidence type="ECO:0000256" key="7">
    <source>
        <dbReference type="SAM" id="Phobius"/>
    </source>
</evidence>
<evidence type="ECO:0000256" key="1">
    <source>
        <dbReference type="ARBA" id="ARBA00004141"/>
    </source>
</evidence>
<comment type="similarity">
    <text evidence="2">Belongs to the ANKH family.</text>
</comment>
<accession>A0A7J7KR45</accession>
<dbReference type="GO" id="GO:0005315">
    <property type="term" value="F:phosphate transmembrane transporter activity"/>
    <property type="evidence" value="ECO:0007669"/>
    <property type="project" value="InterPro"/>
</dbReference>
<feature type="transmembrane region" description="Helical" evidence="7">
    <location>
        <begin position="141"/>
        <end position="161"/>
    </location>
</feature>
<keyword evidence="5 7" id="KW-1133">Transmembrane helix</keyword>
<keyword evidence="4 7" id="KW-0812">Transmembrane</keyword>
<reference evidence="8" key="1">
    <citation type="submission" date="2020-06" db="EMBL/GenBank/DDBJ databases">
        <title>Draft genome of Bugula neritina, a colonial animal packing powerful symbionts and potential medicines.</title>
        <authorList>
            <person name="Rayko M."/>
        </authorList>
    </citation>
    <scope>NUCLEOTIDE SEQUENCE [LARGE SCALE GENOMIC DNA]</scope>
    <source>
        <strain evidence="8">Kwan_BN1</strain>
    </source>
</reference>
<dbReference type="InterPro" id="IPR009887">
    <property type="entry name" value="ANKH"/>
</dbReference>
<dbReference type="GO" id="GO:0005886">
    <property type="term" value="C:plasma membrane"/>
    <property type="evidence" value="ECO:0007669"/>
    <property type="project" value="TreeGrafter"/>
</dbReference>
<evidence type="ECO:0000313" key="8">
    <source>
        <dbReference type="EMBL" id="KAF6040642.1"/>
    </source>
</evidence>
<dbReference type="Proteomes" id="UP000593567">
    <property type="component" value="Unassembled WGS sequence"/>
</dbReference>
<dbReference type="OrthoDB" id="10055429at2759"/>
<protein>
    <recommendedName>
        <fullName evidence="10">ANKH</fullName>
    </recommendedName>
</protein>
<comment type="subcellular location">
    <subcellularLocation>
        <location evidence="1">Membrane</location>
        <topology evidence="1">Multi-pass membrane protein</topology>
    </subcellularLocation>
</comment>
<feature type="transmembrane region" description="Helical" evidence="7">
    <location>
        <begin position="61"/>
        <end position="83"/>
    </location>
</feature>